<sequence>MVLLQAVKLLVQIMVGSMWRFFFNGCRSFFNKFVLLQNETIGFAKENILFLSFAPHSTHKMQALDIAVHGPLKFFQNVESRFRSSGMWSYNPHTFFDVDYIPASFPDHPDPENASDIRNSQSETTSLPAFVNVHPNGDSASNVHSGQSHTLCRPASLIIIPGPGYSTDIDSSKSCYNPHDILFPLVAYRAQADKCRCKRKCQPHKILTSTPVREYQREKLEISAKKR</sequence>
<protein>
    <recommendedName>
        <fullName evidence="3">DDE-1 domain-containing protein</fullName>
    </recommendedName>
</protein>
<gene>
    <name evidence="1" type="ORF">PR048_005275</name>
</gene>
<evidence type="ECO:0000313" key="1">
    <source>
        <dbReference type="EMBL" id="KAJ8892694.1"/>
    </source>
</evidence>
<organism evidence="1 2">
    <name type="scientific">Dryococelus australis</name>
    <dbReference type="NCBI Taxonomy" id="614101"/>
    <lineage>
        <taxon>Eukaryota</taxon>
        <taxon>Metazoa</taxon>
        <taxon>Ecdysozoa</taxon>
        <taxon>Arthropoda</taxon>
        <taxon>Hexapoda</taxon>
        <taxon>Insecta</taxon>
        <taxon>Pterygota</taxon>
        <taxon>Neoptera</taxon>
        <taxon>Polyneoptera</taxon>
        <taxon>Phasmatodea</taxon>
        <taxon>Verophasmatodea</taxon>
        <taxon>Anareolatae</taxon>
        <taxon>Phasmatidae</taxon>
        <taxon>Eurycanthinae</taxon>
        <taxon>Dryococelus</taxon>
    </lineage>
</organism>
<evidence type="ECO:0008006" key="3">
    <source>
        <dbReference type="Google" id="ProtNLM"/>
    </source>
</evidence>
<evidence type="ECO:0000313" key="2">
    <source>
        <dbReference type="Proteomes" id="UP001159363"/>
    </source>
</evidence>
<dbReference type="Proteomes" id="UP001159363">
    <property type="component" value="Chromosome 2"/>
</dbReference>
<dbReference type="EMBL" id="JARBHB010000002">
    <property type="protein sequence ID" value="KAJ8892694.1"/>
    <property type="molecule type" value="Genomic_DNA"/>
</dbReference>
<accession>A0ABQ9I7T2</accession>
<keyword evidence="2" id="KW-1185">Reference proteome</keyword>
<comment type="caution">
    <text evidence="1">The sequence shown here is derived from an EMBL/GenBank/DDBJ whole genome shotgun (WGS) entry which is preliminary data.</text>
</comment>
<proteinExistence type="predicted"/>
<reference evidence="1 2" key="1">
    <citation type="submission" date="2023-02" db="EMBL/GenBank/DDBJ databases">
        <title>LHISI_Scaffold_Assembly.</title>
        <authorList>
            <person name="Stuart O.P."/>
            <person name="Cleave R."/>
            <person name="Magrath M.J.L."/>
            <person name="Mikheyev A.S."/>
        </authorList>
    </citation>
    <scope>NUCLEOTIDE SEQUENCE [LARGE SCALE GENOMIC DNA]</scope>
    <source>
        <strain evidence="1">Daus_M_001</strain>
        <tissue evidence="1">Leg muscle</tissue>
    </source>
</reference>
<name>A0ABQ9I7T2_9NEOP</name>